<proteinExistence type="predicted"/>
<dbReference type="AlphaFoldDB" id="A0A6J7AEZ9"/>
<dbReference type="EMBL" id="CAFABK010000038">
    <property type="protein sequence ID" value="CAB4831434.1"/>
    <property type="molecule type" value="Genomic_DNA"/>
</dbReference>
<sequence length="96" mass="10215">MEPARQSREVEVGGLKYFFIGPESNCGATFGDSLTFGKWCGGNTVVVGLTVSEAIAANFNIELFGKCIDDRDTNAVEPTRNRVARAAELAASVQDG</sequence>
<protein>
    <submittedName>
        <fullName evidence="1">Unannotated protein</fullName>
    </submittedName>
</protein>
<gene>
    <name evidence="1" type="ORF">UFOPK3204_00975</name>
</gene>
<evidence type="ECO:0000313" key="1">
    <source>
        <dbReference type="EMBL" id="CAB4831434.1"/>
    </source>
</evidence>
<name>A0A6J7AEZ9_9ZZZZ</name>
<organism evidence="1">
    <name type="scientific">freshwater metagenome</name>
    <dbReference type="NCBI Taxonomy" id="449393"/>
    <lineage>
        <taxon>unclassified sequences</taxon>
        <taxon>metagenomes</taxon>
        <taxon>ecological metagenomes</taxon>
    </lineage>
</organism>
<accession>A0A6J7AEZ9</accession>
<reference evidence="1" key="1">
    <citation type="submission" date="2020-05" db="EMBL/GenBank/DDBJ databases">
        <authorList>
            <person name="Chiriac C."/>
            <person name="Salcher M."/>
            <person name="Ghai R."/>
            <person name="Kavagutti S V."/>
        </authorList>
    </citation>
    <scope>NUCLEOTIDE SEQUENCE</scope>
</reference>